<reference evidence="1" key="1">
    <citation type="submission" date="2017-03" db="EMBL/GenBank/DDBJ databases">
        <title>The mitochondrial genome of the carnivorous plant Utricularia reniformis (Lentibulariaceae): structure, comparative analysis and evolutionary landmarks.</title>
        <authorList>
            <person name="Silva S.R."/>
            <person name="Alvarenga D.O."/>
            <person name="Michael T.P."/>
            <person name="Miranda V.F.O."/>
            <person name="Varani A.M."/>
        </authorList>
    </citation>
    <scope>NUCLEOTIDE SEQUENCE</scope>
</reference>
<organism evidence="1">
    <name type="scientific">Utricularia reniformis</name>
    <dbReference type="NCBI Taxonomy" id="192314"/>
    <lineage>
        <taxon>Eukaryota</taxon>
        <taxon>Viridiplantae</taxon>
        <taxon>Streptophyta</taxon>
        <taxon>Embryophyta</taxon>
        <taxon>Tracheophyta</taxon>
        <taxon>Spermatophyta</taxon>
        <taxon>Magnoliopsida</taxon>
        <taxon>eudicotyledons</taxon>
        <taxon>Gunneridae</taxon>
        <taxon>Pentapetalae</taxon>
        <taxon>asterids</taxon>
        <taxon>lamiids</taxon>
        <taxon>Lamiales</taxon>
        <taxon>Lentibulariaceae</taxon>
        <taxon>Utricularia</taxon>
    </lineage>
</organism>
<geneLocation type="mitochondrion" evidence="1"/>
<keyword evidence="1" id="KW-0496">Mitochondrion</keyword>
<sequence>MAANAQQFGIRTDHAPKRLWNMLIHCGRGMWDIIRDI</sequence>
<protein>
    <submittedName>
        <fullName evidence="1">Uncharacterized protein</fullName>
    </submittedName>
</protein>
<dbReference type="AlphaFoldDB" id="A0A1Y0B0S3"/>
<accession>A0A1Y0B0S3</accession>
<gene>
    <name evidence="1" type="ORF">AEK19_MT0733</name>
</gene>
<proteinExistence type="predicted"/>
<dbReference type="EMBL" id="KY774314">
    <property type="protein sequence ID" value="ART30977.1"/>
    <property type="molecule type" value="Genomic_DNA"/>
</dbReference>
<evidence type="ECO:0000313" key="1">
    <source>
        <dbReference type="EMBL" id="ART30977.1"/>
    </source>
</evidence>
<name>A0A1Y0B0S3_9LAMI</name>